<name>A0A7R8ZPL4_9CRUS</name>
<evidence type="ECO:0000313" key="1">
    <source>
        <dbReference type="EMBL" id="CAD7231651.1"/>
    </source>
</evidence>
<accession>A0A7R8ZPL4</accession>
<protein>
    <submittedName>
        <fullName evidence="1">Uncharacterized protein</fullName>
    </submittedName>
</protein>
<dbReference type="EMBL" id="OB663740">
    <property type="protein sequence ID" value="CAD7231651.1"/>
    <property type="molecule type" value="Genomic_DNA"/>
</dbReference>
<proteinExistence type="predicted"/>
<dbReference type="AlphaFoldDB" id="A0A7R8ZPL4"/>
<organism evidence="1">
    <name type="scientific">Cyprideis torosa</name>
    <dbReference type="NCBI Taxonomy" id="163714"/>
    <lineage>
        <taxon>Eukaryota</taxon>
        <taxon>Metazoa</taxon>
        <taxon>Ecdysozoa</taxon>
        <taxon>Arthropoda</taxon>
        <taxon>Crustacea</taxon>
        <taxon>Oligostraca</taxon>
        <taxon>Ostracoda</taxon>
        <taxon>Podocopa</taxon>
        <taxon>Podocopida</taxon>
        <taxon>Cytherocopina</taxon>
        <taxon>Cytheroidea</taxon>
        <taxon>Cytherideidae</taxon>
        <taxon>Cyprideis</taxon>
    </lineage>
</organism>
<reference evidence="1" key="1">
    <citation type="submission" date="2020-11" db="EMBL/GenBank/DDBJ databases">
        <authorList>
            <person name="Tran Van P."/>
        </authorList>
    </citation>
    <scope>NUCLEOTIDE SEQUENCE</scope>
</reference>
<gene>
    <name evidence="1" type="ORF">CTOB1V02_LOCUS9497</name>
</gene>
<sequence length="167" mass="19538">MAVYLHFDRLKRMSPQRKWTPNLSWMKCLASEAFLSDVPQQKLTRHWSCSIPIARNLCLFTSVESEEHKNDVEDMEDVIEDLHVEKHVEVIEGTSEYEDTITLRRAKTQSDTIIDQSETLIGKDFIEDLDVKQAVEQLQRTPESQNRLQIPRTILKPEAVKEHDCFQ</sequence>